<reference evidence="2" key="1">
    <citation type="submission" date="2025-08" db="UniProtKB">
        <authorList>
            <consortium name="RefSeq"/>
        </authorList>
    </citation>
    <scope>IDENTIFICATION</scope>
</reference>
<organism evidence="1 2">
    <name type="scientific">Dioscorea cayennensis subsp. rotundata</name>
    <name type="common">White Guinea yam</name>
    <name type="synonym">Dioscorea rotundata</name>
    <dbReference type="NCBI Taxonomy" id="55577"/>
    <lineage>
        <taxon>Eukaryota</taxon>
        <taxon>Viridiplantae</taxon>
        <taxon>Streptophyta</taxon>
        <taxon>Embryophyta</taxon>
        <taxon>Tracheophyta</taxon>
        <taxon>Spermatophyta</taxon>
        <taxon>Magnoliopsida</taxon>
        <taxon>Liliopsida</taxon>
        <taxon>Dioscoreales</taxon>
        <taxon>Dioscoreaceae</taxon>
        <taxon>Dioscorea</taxon>
    </lineage>
</organism>
<accession>A0AB40CW84</accession>
<sequence>MISISTTSSSSSTLDHVFTAQRHRTNVPRSAAYDCAVVFNVVRFQLIETIHHSAVASLVCIPNLIKEFYMLFADFATVKDLGFEKLNPVRDSRNQERLGFSWQGLMWLVVFYTICKTKRKEAGSGEDELSYAKLGCDVNGPWEEGINDSDVGVEFFEDLIKGFRKHKDCTYEVRYEVW</sequence>
<keyword evidence="1" id="KW-1185">Reference proteome</keyword>
<gene>
    <name evidence="2" type="primary">LOC120280169</name>
</gene>
<proteinExistence type="predicted"/>
<evidence type="ECO:0000313" key="1">
    <source>
        <dbReference type="Proteomes" id="UP001515500"/>
    </source>
</evidence>
<protein>
    <submittedName>
        <fullName evidence="2">Uncharacterized protein LOC120280169</fullName>
    </submittedName>
</protein>
<dbReference type="RefSeq" id="XP_039142850.1">
    <property type="nucleotide sequence ID" value="XM_039286916.1"/>
</dbReference>
<dbReference type="GeneID" id="120280169"/>
<dbReference type="AlphaFoldDB" id="A0AB40CW84"/>
<name>A0AB40CW84_DIOCR</name>
<evidence type="ECO:0000313" key="2">
    <source>
        <dbReference type="RefSeq" id="XP_039142850.1"/>
    </source>
</evidence>
<dbReference type="Proteomes" id="UP001515500">
    <property type="component" value="Chromosome 17"/>
</dbReference>